<reference evidence="12 13" key="1">
    <citation type="journal article" date="2021" name="bioRxiv">
        <title>Chromosome-scale and haplotype-resolved genome assembly of a tetraploid potato cultivar.</title>
        <authorList>
            <person name="Sun H."/>
            <person name="Jiao W.-B."/>
            <person name="Krause K."/>
            <person name="Campoy J.A."/>
            <person name="Goel M."/>
            <person name="Folz-Donahue K."/>
            <person name="Kukat C."/>
            <person name="Huettel B."/>
            <person name="Schneeberger K."/>
        </authorList>
    </citation>
    <scope>NUCLEOTIDE SEQUENCE [LARGE SCALE GENOMIC DNA]</scope>
    <source>
        <strain evidence="12">SolTubOtavaFocal</strain>
        <tissue evidence="12">Leaves</tissue>
    </source>
</reference>
<keyword evidence="3 11" id="KW-0349">Heme</keyword>
<dbReference type="InterPro" id="IPR017972">
    <property type="entry name" value="Cyt_P450_CS"/>
</dbReference>
<evidence type="ECO:0000256" key="9">
    <source>
        <dbReference type="ARBA" id="ARBA00023033"/>
    </source>
</evidence>
<keyword evidence="10" id="KW-0472">Membrane</keyword>
<evidence type="ECO:0000256" key="2">
    <source>
        <dbReference type="ARBA" id="ARBA00010617"/>
    </source>
</evidence>
<dbReference type="Pfam" id="PF00067">
    <property type="entry name" value="p450"/>
    <property type="match status" value="2"/>
</dbReference>
<evidence type="ECO:0000256" key="5">
    <source>
        <dbReference type="ARBA" id="ARBA00022723"/>
    </source>
</evidence>
<sequence>MNEVVKMDEEAKSKPIKFSHDIVPRLMPFIHKTIIDYGKNYFIWLGPNPAMLIMDPEHIREILSKSNIFQNPPPSLTKLLAEGILSYEADKWAKHRRIINPAFNLDKLKHMVPSFHLTTCEMLSIWEKIVSTEGSEVDVWPHLQTLTSDAISRTAFGSSYEEGRKIHELQQELAKIIVKETEITYIRFLPTKEKRRMNRLHQEVRSLVLRIINKRMNEIEAYHPFLLKVVTMIIQEVLRLYPPIFLMGREVHKETKLGNLSIPSGVQLLLPTILLHHDQEIWGEDVEEFNPERFSEGVNRATKGKFAYFPFSWGPRNCIGQNFAMLEAKMALAMILQQFAFEVSPSYAHVPYSVFTLLPQYGAQLILNKL</sequence>
<evidence type="ECO:0000256" key="11">
    <source>
        <dbReference type="RuleBase" id="RU000461"/>
    </source>
</evidence>
<comment type="similarity">
    <text evidence="2 11">Belongs to the cytochrome P450 family.</text>
</comment>
<dbReference type="EMBL" id="JAIVGD010000002">
    <property type="protein sequence ID" value="KAH0778327.1"/>
    <property type="molecule type" value="Genomic_DNA"/>
</dbReference>
<dbReference type="PRINTS" id="PR00385">
    <property type="entry name" value="P450"/>
</dbReference>
<keyword evidence="7 11" id="KW-0560">Oxidoreductase</keyword>
<evidence type="ECO:0000256" key="1">
    <source>
        <dbReference type="ARBA" id="ARBA00004370"/>
    </source>
</evidence>
<dbReference type="InterPro" id="IPR002403">
    <property type="entry name" value="Cyt_P450_E_grp-IV"/>
</dbReference>
<dbReference type="InterPro" id="IPR036396">
    <property type="entry name" value="Cyt_P450_sf"/>
</dbReference>
<accession>A0ABQ7WC41</accession>
<organism evidence="12 13">
    <name type="scientific">Solanum tuberosum</name>
    <name type="common">Potato</name>
    <dbReference type="NCBI Taxonomy" id="4113"/>
    <lineage>
        <taxon>Eukaryota</taxon>
        <taxon>Viridiplantae</taxon>
        <taxon>Streptophyta</taxon>
        <taxon>Embryophyta</taxon>
        <taxon>Tracheophyta</taxon>
        <taxon>Spermatophyta</taxon>
        <taxon>Magnoliopsida</taxon>
        <taxon>eudicotyledons</taxon>
        <taxon>Gunneridae</taxon>
        <taxon>Pentapetalae</taxon>
        <taxon>asterids</taxon>
        <taxon>lamiids</taxon>
        <taxon>Solanales</taxon>
        <taxon>Solanaceae</taxon>
        <taxon>Solanoideae</taxon>
        <taxon>Solaneae</taxon>
        <taxon>Solanum</taxon>
    </lineage>
</organism>
<evidence type="ECO:0000256" key="7">
    <source>
        <dbReference type="ARBA" id="ARBA00023002"/>
    </source>
</evidence>
<dbReference type="SUPFAM" id="SSF48264">
    <property type="entry name" value="Cytochrome P450"/>
    <property type="match status" value="1"/>
</dbReference>
<keyword evidence="6" id="KW-1133">Transmembrane helix</keyword>
<evidence type="ECO:0000313" key="13">
    <source>
        <dbReference type="Proteomes" id="UP000826656"/>
    </source>
</evidence>
<dbReference type="PRINTS" id="PR00465">
    <property type="entry name" value="EP450IV"/>
</dbReference>
<dbReference type="PANTHER" id="PTHR24282">
    <property type="entry name" value="CYTOCHROME P450 FAMILY MEMBER"/>
    <property type="match status" value="1"/>
</dbReference>
<evidence type="ECO:0000256" key="8">
    <source>
        <dbReference type="ARBA" id="ARBA00023004"/>
    </source>
</evidence>
<keyword evidence="8 11" id="KW-0408">Iron</keyword>
<protein>
    <recommendedName>
        <fullName evidence="14">Cytochrome P450 CYP72A219-like</fullName>
    </recommendedName>
</protein>
<proteinExistence type="inferred from homology"/>
<gene>
    <name evidence="12" type="ORF">KY290_004754</name>
</gene>
<evidence type="ECO:0000256" key="6">
    <source>
        <dbReference type="ARBA" id="ARBA00022989"/>
    </source>
</evidence>
<evidence type="ECO:0000256" key="3">
    <source>
        <dbReference type="ARBA" id="ARBA00022617"/>
    </source>
</evidence>
<evidence type="ECO:0000256" key="4">
    <source>
        <dbReference type="ARBA" id="ARBA00022692"/>
    </source>
</evidence>
<comment type="subcellular location">
    <subcellularLocation>
        <location evidence="1">Membrane</location>
    </subcellularLocation>
</comment>
<keyword evidence="9 11" id="KW-0503">Monooxygenase</keyword>
<keyword evidence="5 11" id="KW-0479">Metal-binding</keyword>
<dbReference type="PROSITE" id="PS00086">
    <property type="entry name" value="CYTOCHROME_P450"/>
    <property type="match status" value="1"/>
</dbReference>
<keyword evidence="4" id="KW-0812">Transmembrane</keyword>
<dbReference type="Proteomes" id="UP000826656">
    <property type="component" value="Unassembled WGS sequence"/>
</dbReference>
<keyword evidence="13" id="KW-1185">Reference proteome</keyword>
<dbReference type="InterPro" id="IPR001128">
    <property type="entry name" value="Cyt_P450"/>
</dbReference>
<dbReference type="InterPro" id="IPR050665">
    <property type="entry name" value="Cytochrome_P450_Monooxygen"/>
</dbReference>
<name>A0ABQ7WC41_SOLTU</name>
<evidence type="ECO:0008006" key="14">
    <source>
        <dbReference type="Google" id="ProtNLM"/>
    </source>
</evidence>
<comment type="caution">
    <text evidence="12">The sequence shown here is derived from an EMBL/GenBank/DDBJ whole genome shotgun (WGS) entry which is preliminary data.</text>
</comment>
<dbReference type="Gene3D" id="1.10.630.10">
    <property type="entry name" value="Cytochrome P450"/>
    <property type="match status" value="2"/>
</dbReference>
<dbReference type="PANTHER" id="PTHR24282:SF167">
    <property type="entry name" value="CYTOCHROME P450 CYP72A219-LIKE ISOFORM X1"/>
    <property type="match status" value="1"/>
</dbReference>
<evidence type="ECO:0000313" key="12">
    <source>
        <dbReference type="EMBL" id="KAH0778327.1"/>
    </source>
</evidence>
<evidence type="ECO:0000256" key="10">
    <source>
        <dbReference type="ARBA" id="ARBA00023136"/>
    </source>
</evidence>